<dbReference type="AlphaFoldDB" id="A0A3B1DZL5"/>
<dbReference type="InterPro" id="IPR029036">
    <property type="entry name" value="P5CR_dimer"/>
</dbReference>
<dbReference type="PIRSF" id="PIRSF000193">
    <property type="entry name" value="Pyrrol-5-carb_rd"/>
    <property type="match status" value="1"/>
</dbReference>
<comment type="similarity">
    <text evidence="1">Belongs to the pyrroline-5-carboxylate reductase family.</text>
</comment>
<dbReference type="SUPFAM" id="SSF51735">
    <property type="entry name" value="NAD(P)-binding Rossmann-fold domains"/>
    <property type="match status" value="1"/>
</dbReference>
<dbReference type="Pfam" id="PF14748">
    <property type="entry name" value="P5CR_dimer"/>
    <property type="match status" value="1"/>
</dbReference>
<reference evidence="6" key="1">
    <citation type="submission" date="2018-06" db="EMBL/GenBank/DDBJ databases">
        <authorList>
            <person name="Zhirakovskaya E."/>
        </authorList>
    </citation>
    <scope>NUCLEOTIDE SEQUENCE</scope>
</reference>
<protein>
    <submittedName>
        <fullName evidence="6">Pyrroline-5-carboxylate reductase</fullName>
        <ecNumber evidence="6">1.5.1.2</ecNumber>
    </submittedName>
</protein>
<dbReference type="InterPro" id="IPR036291">
    <property type="entry name" value="NAD(P)-bd_dom_sf"/>
</dbReference>
<dbReference type="Gene3D" id="3.40.50.720">
    <property type="entry name" value="NAD(P)-binding Rossmann-like Domain"/>
    <property type="match status" value="1"/>
</dbReference>
<dbReference type="PANTHER" id="PTHR11645:SF0">
    <property type="entry name" value="PYRROLINE-5-CARBOXYLATE REDUCTASE 3"/>
    <property type="match status" value="1"/>
</dbReference>
<organism evidence="6">
    <name type="scientific">hydrothermal vent metagenome</name>
    <dbReference type="NCBI Taxonomy" id="652676"/>
    <lineage>
        <taxon>unclassified sequences</taxon>
        <taxon>metagenomes</taxon>
        <taxon>ecological metagenomes</taxon>
    </lineage>
</organism>
<dbReference type="InterPro" id="IPR000304">
    <property type="entry name" value="Pyrroline-COOH_reductase"/>
</dbReference>
<dbReference type="PANTHER" id="PTHR11645">
    <property type="entry name" value="PYRROLINE-5-CARBOXYLATE REDUCTASE"/>
    <property type="match status" value="1"/>
</dbReference>
<gene>
    <name evidence="6" type="ORF">MNBD_PLANCTO03-1891</name>
</gene>
<dbReference type="FunFam" id="1.10.3730.10:FF:000001">
    <property type="entry name" value="Pyrroline-5-carboxylate reductase"/>
    <property type="match status" value="1"/>
</dbReference>
<evidence type="ECO:0000256" key="2">
    <source>
        <dbReference type="ARBA" id="ARBA00022857"/>
    </source>
</evidence>
<name>A0A3B1DZL5_9ZZZZ</name>
<accession>A0A3B1DZL5</accession>
<evidence type="ECO:0000259" key="4">
    <source>
        <dbReference type="Pfam" id="PF03807"/>
    </source>
</evidence>
<dbReference type="EMBL" id="UOGK01000632">
    <property type="protein sequence ID" value="VAX42034.1"/>
    <property type="molecule type" value="Genomic_DNA"/>
</dbReference>
<evidence type="ECO:0000256" key="1">
    <source>
        <dbReference type="ARBA" id="ARBA00005525"/>
    </source>
</evidence>
<evidence type="ECO:0000313" key="6">
    <source>
        <dbReference type="EMBL" id="VAX42034.1"/>
    </source>
</evidence>
<dbReference type="SUPFAM" id="SSF48179">
    <property type="entry name" value="6-phosphogluconate dehydrogenase C-terminal domain-like"/>
    <property type="match status" value="1"/>
</dbReference>
<keyword evidence="3 6" id="KW-0560">Oxidoreductase</keyword>
<dbReference type="InterPro" id="IPR053790">
    <property type="entry name" value="P5CR-like_CS"/>
</dbReference>
<dbReference type="GO" id="GO:0004735">
    <property type="term" value="F:pyrroline-5-carboxylate reductase activity"/>
    <property type="evidence" value="ECO:0007669"/>
    <property type="project" value="UniProtKB-EC"/>
</dbReference>
<dbReference type="Gene3D" id="1.10.3730.10">
    <property type="entry name" value="ProC C-terminal domain-like"/>
    <property type="match status" value="1"/>
</dbReference>
<dbReference type="GO" id="GO:0055129">
    <property type="term" value="P:L-proline biosynthetic process"/>
    <property type="evidence" value="ECO:0007669"/>
    <property type="project" value="TreeGrafter"/>
</dbReference>
<dbReference type="HAMAP" id="MF_01925">
    <property type="entry name" value="P5C_reductase"/>
    <property type="match status" value="1"/>
</dbReference>
<dbReference type="EC" id="1.5.1.2" evidence="6"/>
<sequence>MMKHIQHPLLLIGGGNMGRAIVEGAIGAGVLAGERVVVLDPDAARHAPFEAVGAGCTVSTSDALARLDALETASGFGEGATPGMILLAVKPQVLGAVAEAMREAAGSPALARPRLVLSILAGMPTDRLAEAIGGRVVRLMPNTPARIGQGMTAMCAATSEGAIPTADDLATTRMLFEAVGRVIDLPEDMLDAFTAIAGSGPAYLFHLAEGMAAGAEAVGFDRTQALDLVRATIAGAAGLLEAAAETDPADLRAMVTSKGGTTAAAVAVLEARSVREAMREAILAARDRGRELAGG</sequence>
<evidence type="ECO:0000259" key="5">
    <source>
        <dbReference type="Pfam" id="PF14748"/>
    </source>
</evidence>
<evidence type="ECO:0000256" key="3">
    <source>
        <dbReference type="ARBA" id="ARBA00023002"/>
    </source>
</evidence>
<dbReference type="Pfam" id="PF03807">
    <property type="entry name" value="F420_oxidored"/>
    <property type="match status" value="1"/>
</dbReference>
<dbReference type="PROSITE" id="PS00521">
    <property type="entry name" value="P5CR"/>
    <property type="match status" value="1"/>
</dbReference>
<dbReference type="InterPro" id="IPR028939">
    <property type="entry name" value="P5C_Rdtase_cat_N"/>
</dbReference>
<dbReference type="NCBIfam" id="TIGR00112">
    <property type="entry name" value="proC"/>
    <property type="match status" value="1"/>
</dbReference>
<proteinExistence type="inferred from homology"/>
<dbReference type="InterPro" id="IPR008927">
    <property type="entry name" value="6-PGluconate_DH-like_C_sf"/>
</dbReference>
<feature type="domain" description="Pyrroline-5-carboxylate reductase dimerisation" evidence="5">
    <location>
        <begin position="187"/>
        <end position="292"/>
    </location>
</feature>
<feature type="domain" description="Pyrroline-5-carboxylate reductase catalytic N-terminal" evidence="4">
    <location>
        <begin position="11"/>
        <end position="121"/>
    </location>
</feature>
<keyword evidence="2" id="KW-0521">NADP</keyword>